<dbReference type="SUPFAM" id="SSF144091">
    <property type="entry name" value="Rhomboid-like"/>
    <property type="match status" value="1"/>
</dbReference>
<feature type="transmembrane region" description="Helical" evidence="8">
    <location>
        <begin position="379"/>
        <end position="401"/>
    </location>
</feature>
<organism evidence="10 11">
    <name type="scientific">Neohortaea acidophila</name>
    <dbReference type="NCBI Taxonomy" id="245834"/>
    <lineage>
        <taxon>Eukaryota</taxon>
        <taxon>Fungi</taxon>
        <taxon>Dikarya</taxon>
        <taxon>Ascomycota</taxon>
        <taxon>Pezizomycotina</taxon>
        <taxon>Dothideomycetes</taxon>
        <taxon>Dothideomycetidae</taxon>
        <taxon>Mycosphaerellales</taxon>
        <taxon>Teratosphaeriaceae</taxon>
        <taxon>Neohortaea</taxon>
    </lineage>
</organism>
<keyword evidence="3 8" id="KW-0812">Transmembrane</keyword>
<dbReference type="InterPro" id="IPR035952">
    <property type="entry name" value="Rhomboid-like_sf"/>
</dbReference>
<dbReference type="InterPro" id="IPR022764">
    <property type="entry name" value="Peptidase_S54_rhomboid_dom"/>
</dbReference>
<dbReference type="OrthoDB" id="10260614at2759"/>
<evidence type="ECO:0000259" key="9">
    <source>
        <dbReference type="Pfam" id="PF01694"/>
    </source>
</evidence>
<keyword evidence="5 8" id="KW-1133">Transmembrane helix</keyword>
<comment type="subcellular location">
    <subcellularLocation>
        <location evidence="1">Membrane</location>
        <topology evidence="1">Multi-pass membrane protein</topology>
    </subcellularLocation>
</comment>
<feature type="transmembrane region" description="Helical" evidence="8">
    <location>
        <begin position="353"/>
        <end position="373"/>
    </location>
</feature>
<keyword evidence="11" id="KW-1185">Reference proteome</keyword>
<evidence type="ECO:0000256" key="6">
    <source>
        <dbReference type="ARBA" id="ARBA00023136"/>
    </source>
</evidence>
<feature type="region of interest" description="Disordered" evidence="7">
    <location>
        <begin position="107"/>
        <end position="141"/>
    </location>
</feature>
<protein>
    <recommendedName>
        <fullName evidence="9">Peptidase S54 rhomboid domain-containing protein</fullName>
    </recommendedName>
</protein>
<evidence type="ECO:0000256" key="4">
    <source>
        <dbReference type="ARBA" id="ARBA00022801"/>
    </source>
</evidence>
<evidence type="ECO:0000256" key="3">
    <source>
        <dbReference type="ARBA" id="ARBA00022692"/>
    </source>
</evidence>
<dbReference type="GO" id="GO:0004252">
    <property type="term" value="F:serine-type endopeptidase activity"/>
    <property type="evidence" value="ECO:0007669"/>
    <property type="project" value="InterPro"/>
</dbReference>
<feature type="transmembrane region" description="Helical" evidence="8">
    <location>
        <begin position="238"/>
        <end position="256"/>
    </location>
</feature>
<feature type="domain" description="Peptidase S54 rhomboid" evidence="9">
    <location>
        <begin position="317"/>
        <end position="459"/>
    </location>
</feature>
<proteinExistence type="inferred from homology"/>
<dbReference type="GO" id="GO:0006465">
    <property type="term" value="P:signal peptide processing"/>
    <property type="evidence" value="ECO:0007669"/>
    <property type="project" value="TreeGrafter"/>
</dbReference>
<dbReference type="RefSeq" id="XP_033590860.1">
    <property type="nucleotide sequence ID" value="XM_033730919.1"/>
</dbReference>
<feature type="transmembrane region" description="Helical" evidence="8">
    <location>
        <begin position="329"/>
        <end position="346"/>
    </location>
</feature>
<dbReference type="GeneID" id="54471921"/>
<dbReference type="EMBL" id="MU001634">
    <property type="protein sequence ID" value="KAF2484291.1"/>
    <property type="molecule type" value="Genomic_DNA"/>
</dbReference>
<dbReference type="Proteomes" id="UP000799767">
    <property type="component" value="Unassembled WGS sequence"/>
</dbReference>
<reference evidence="10" key="1">
    <citation type="journal article" date="2020" name="Stud. Mycol.">
        <title>101 Dothideomycetes genomes: a test case for predicting lifestyles and emergence of pathogens.</title>
        <authorList>
            <person name="Haridas S."/>
            <person name="Albert R."/>
            <person name="Binder M."/>
            <person name="Bloem J."/>
            <person name="Labutti K."/>
            <person name="Salamov A."/>
            <person name="Andreopoulos B."/>
            <person name="Baker S."/>
            <person name="Barry K."/>
            <person name="Bills G."/>
            <person name="Bluhm B."/>
            <person name="Cannon C."/>
            <person name="Castanera R."/>
            <person name="Culley D."/>
            <person name="Daum C."/>
            <person name="Ezra D."/>
            <person name="Gonzalez J."/>
            <person name="Henrissat B."/>
            <person name="Kuo A."/>
            <person name="Liang C."/>
            <person name="Lipzen A."/>
            <person name="Lutzoni F."/>
            <person name="Magnuson J."/>
            <person name="Mondo S."/>
            <person name="Nolan M."/>
            <person name="Ohm R."/>
            <person name="Pangilinan J."/>
            <person name="Park H.-J."/>
            <person name="Ramirez L."/>
            <person name="Alfaro M."/>
            <person name="Sun H."/>
            <person name="Tritt A."/>
            <person name="Yoshinaga Y."/>
            <person name="Zwiers L.-H."/>
            <person name="Turgeon B."/>
            <person name="Goodwin S."/>
            <person name="Spatafora J."/>
            <person name="Crous P."/>
            <person name="Grigoriev I."/>
        </authorList>
    </citation>
    <scope>NUCLEOTIDE SEQUENCE</scope>
    <source>
        <strain evidence="10">CBS 113389</strain>
    </source>
</reference>
<dbReference type="AlphaFoldDB" id="A0A6A6PX12"/>
<feature type="transmembrane region" description="Helical" evidence="8">
    <location>
        <begin position="439"/>
        <end position="459"/>
    </location>
</feature>
<evidence type="ECO:0000256" key="7">
    <source>
        <dbReference type="SAM" id="MobiDB-lite"/>
    </source>
</evidence>
<feature type="transmembrane region" description="Helical" evidence="8">
    <location>
        <begin position="413"/>
        <end position="433"/>
    </location>
</feature>
<gene>
    <name evidence="10" type="ORF">BDY17DRAFT_248564</name>
</gene>
<feature type="compositionally biased region" description="Acidic residues" evidence="7">
    <location>
        <begin position="111"/>
        <end position="122"/>
    </location>
</feature>
<accession>A0A6A6PX12</accession>
<evidence type="ECO:0000313" key="11">
    <source>
        <dbReference type="Proteomes" id="UP000799767"/>
    </source>
</evidence>
<feature type="transmembrane region" description="Helical" evidence="8">
    <location>
        <begin position="276"/>
        <end position="293"/>
    </location>
</feature>
<name>A0A6A6PX12_9PEZI</name>
<sequence>MPLPDGERSQAQINSVFGDEQVDAETGNYILNVIYWRRASGALIDVGIRFPNDSRVTDRQAAKALDYIRSLDPSFDEQAAAQVWAEEESVRLQQQLEDRAVKLRLYKRDEPQEEEEEAEEDQGTAYGRSRNRESQLEQLQASNEAIKEAEAARKAVAEAKAEGSALHTHRGPLELAGGVQPSVEMVTYTGRDGITISRPKQQAWLQPVERKPWVSYYEKQAELFPSESIPQLSNLQRLGPSFAFLLLLLGLAVFVSENYTPPPNSARLWPDVPPSVATLSALTGTFFAFFLLSRVPPLWRTLNKYFTVVPAYPHAFGILGAAFRHQRLSHLLFNSLSLWLFGLILHEDVGRGAFLSIFFLSGALGAYTSLSYHVLRRHWATYIFGSSGCVLGVVAAATTLHPNSTIKVFGQDVPIAVWLWLALYGVAEAVAMFRFKGLGIDHAGHLGGLVGGFASALWLQQKARERKIALGREAGSAVPVEVNEVKAAPS</sequence>
<feature type="transmembrane region" description="Helical" evidence="8">
    <location>
        <begin position="305"/>
        <end position="323"/>
    </location>
</feature>
<dbReference type="InterPro" id="IPR050925">
    <property type="entry name" value="Rhomboid_protease_S54"/>
</dbReference>
<keyword evidence="4" id="KW-0378">Hydrolase</keyword>
<dbReference type="GO" id="GO:0016020">
    <property type="term" value="C:membrane"/>
    <property type="evidence" value="ECO:0007669"/>
    <property type="project" value="UniProtKB-SubCell"/>
</dbReference>
<evidence type="ECO:0000256" key="8">
    <source>
        <dbReference type="SAM" id="Phobius"/>
    </source>
</evidence>
<evidence type="ECO:0000313" key="10">
    <source>
        <dbReference type="EMBL" id="KAF2484291.1"/>
    </source>
</evidence>
<comment type="similarity">
    <text evidence="2">Belongs to the peptidase S54 family.</text>
</comment>
<dbReference type="PANTHER" id="PTHR43731:SF14">
    <property type="entry name" value="PRESENILIN-ASSOCIATED RHOMBOID-LIKE PROTEIN, MITOCHONDRIAL"/>
    <property type="match status" value="1"/>
</dbReference>
<dbReference type="Gene3D" id="1.20.1540.10">
    <property type="entry name" value="Rhomboid-like"/>
    <property type="match status" value="1"/>
</dbReference>
<dbReference type="Pfam" id="PF01694">
    <property type="entry name" value="Rhomboid"/>
    <property type="match status" value="1"/>
</dbReference>
<keyword evidence="6 8" id="KW-0472">Membrane</keyword>
<evidence type="ECO:0000256" key="2">
    <source>
        <dbReference type="ARBA" id="ARBA00009045"/>
    </source>
</evidence>
<evidence type="ECO:0000256" key="1">
    <source>
        <dbReference type="ARBA" id="ARBA00004141"/>
    </source>
</evidence>
<dbReference type="PANTHER" id="PTHR43731">
    <property type="entry name" value="RHOMBOID PROTEASE"/>
    <property type="match status" value="1"/>
</dbReference>
<evidence type="ECO:0000256" key="5">
    <source>
        <dbReference type="ARBA" id="ARBA00022989"/>
    </source>
</evidence>